<reference evidence="2" key="1">
    <citation type="submission" date="2023-02" db="EMBL/GenBank/DDBJ databases">
        <title>Actinomadura rubrobrunea NBRC 14622.</title>
        <authorList>
            <person name="Ichikawa N."/>
            <person name="Sato H."/>
            <person name="Tonouchi N."/>
        </authorList>
    </citation>
    <scope>NUCLEOTIDE SEQUENCE</scope>
    <source>
        <strain evidence="2">NBRC 14622</strain>
    </source>
</reference>
<protein>
    <submittedName>
        <fullName evidence="2">Uncharacterized protein</fullName>
    </submittedName>
</protein>
<feature type="compositionally biased region" description="Low complexity" evidence="1">
    <location>
        <begin position="7"/>
        <end position="22"/>
    </location>
</feature>
<evidence type="ECO:0000256" key="1">
    <source>
        <dbReference type="SAM" id="MobiDB-lite"/>
    </source>
</evidence>
<dbReference type="EMBL" id="BSRZ01000001">
    <property type="protein sequence ID" value="GLW61862.1"/>
    <property type="molecule type" value="Genomic_DNA"/>
</dbReference>
<accession>A0A9W6UU41</accession>
<dbReference type="Proteomes" id="UP001165124">
    <property type="component" value="Unassembled WGS sequence"/>
</dbReference>
<feature type="compositionally biased region" description="Basic and acidic residues" evidence="1">
    <location>
        <begin position="23"/>
        <end position="33"/>
    </location>
</feature>
<sequence length="78" mass="8184">MGRAFGSRPAQPTAASAAAATASERKARERERNGLPTAFAVTPAPGSSERSVPLIRSAMLIRDSAIRGPLIGLVDRIR</sequence>
<evidence type="ECO:0000313" key="3">
    <source>
        <dbReference type="Proteomes" id="UP001165124"/>
    </source>
</evidence>
<name>A0A9W6UU41_9ACTN</name>
<gene>
    <name evidence="2" type="ORF">Arub01_01060</name>
</gene>
<proteinExistence type="predicted"/>
<dbReference type="AlphaFoldDB" id="A0A9W6UU41"/>
<keyword evidence="3" id="KW-1185">Reference proteome</keyword>
<comment type="caution">
    <text evidence="2">The sequence shown here is derived from an EMBL/GenBank/DDBJ whole genome shotgun (WGS) entry which is preliminary data.</text>
</comment>
<organism evidence="2 3">
    <name type="scientific">Actinomadura rubrobrunea</name>
    <dbReference type="NCBI Taxonomy" id="115335"/>
    <lineage>
        <taxon>Bacteria</taxon>
        <taxon>Bacillati</taxon>
        <taxon>Actinomycetota</taxon>
        <taxon>Actinomycetes</taxon>
        <taxon>Streptosporangiales</taxon>
        <taxon>Thermomonosporaceae</taxon>
        <taxon>Actinomadura</taxon>
    </lineage>
</organism>
<evidence type="ECO:0000313" key="2">
    <source>
        <dbReference type="EMBL" id="GLW61862.1"/>
    </source>
</evidence>
<feature type="region of interest" description="Disordered" evidence="1">
    <location>
        <begin position="1"/>
        <end position="50"/>
    </location>
</feature>